<gene>
    <name evidence="3" type="ORF">EUX98_g9114</name>
</gene>
<feature type="domain" description="Protein kinase" evidence="2">
    <location>
        <begin position="15"/>
        <end position="276"/>
    </location>
</feature>
<dbReference type="GO" id="GO:0005524">
    <property type="term" value="F:ATP binding"/>
    <property type="evidence" value="ECO:0007669"/>
    <property type="project" value="InterPro"/>
</dbReference>
<dbReference type="GO" id="GO:0004674">
    <property type="term" value="F:protein serine/threonine kinase activity"/>
    <property type="evidence" value="ECO:0007669"/>
    <property type="project" value="UniProtKB-EC"/>
</dbReference>
<dbReference type="AlphaFoldDB" id="A0A4S4LYD9"/>
<dbReference type="InterPro" id="IPR011009">
    <property type="entry name" value="Kinase-like_dom_sf"/>
</dbReference>
<dbReference type="InterPro" id="IPR050235">
    <property type="entry name" value="CK1_Ser-Thr_kinase"/>
</dbReference>
<dbReference type="InterPro" id="IPR008271">
    <property type="entry name" value="Ser/Thr_kinase_AS"/>
</dbReference>
<dbReference type="InterPro" id="IPR000719">
    <property type="entry name" value="Prot_kinase_dom"/>
</dbReference>
<dbReference type="Proteomes" id="UP000308730">
    <property type="component" value="Unassembled WGS sequence"/>
</dbReference>
<dbReference type="EMBL" id="SGPM01000648">
    <property type="protein sequence ID" value="THH17515.1"/>
    <property type="molecule type" value="Genomic_DNA"/>
</dbReference>
<comment type="caution">
    <text evidence="3">The sequence shown here is derived from an EMBL/GenBank/DDBJ whole genome shotgun (WGS) entry which is preliminary data.</text>
</comment>
<dbReference type="SUPFAM" id="SSF56112">
    <property type="entry name" value="Protein kinase-like (PK-like)"/>
    <property type="match status" value="1"/>
</dbReference>
<evidence type="ECO:0000313" key="3">
    <source>
        <dbReference type="EMBL" id="THH17515.1"/>
    </source>
</evidence>
<name>A0A4S4LYD9_9APHY</name>
<dbReference type="PROSITE" id="PS50011">
    <property type="entry name" value="PROTEIN_KINASE_DOM"/>
    <property type="match status" value="1"/>
</dbReference>
<dbReference type="Gene3D" id="1.10.510.10">
    <property type="entry name" value="Transferase(Phosphotransferase) domain 1"/>
    <property type="match status" value="1"/>
</dbReference>
<dbReference type="PANTHER" id="PTHR11909">
    <property type="entry name" value="CASEIN KINASE-RELATED"/>
    <property type="match status" value="1"/>
</dbReference>
<accession>A0A4S4LYD9</accession>
<dbReference type="OrthoDB" id="5800476at2759"/>
<sequence>MSTLPSEFGRIGGKYRAKEYISMGSFGTVYLGQNILNRSDVAIKVEPCDTDHPQLAYERSLYRILGSGPGIPNIFWYGSDQGYNFMVMDALGSSLEALFDACGRQFTLKTVLLLADQLITRLEYIHSHDLVHGDIKPANILMGIGRRADIAYIVDYGLAKRYIRDGVHIKYKVTDGFMGTARFASLNVHSGIQSTRRDDLESLAYVLIYFLRGSLPWEDITERTNEEELALLTCKTETSIQDLCAGLPNEFSEFLSYARSLQYSECPDYTYIHHLFSTLRIQLGHTQRVFDWTIPDATPPMHDEQPHYVVASKRRARKTFSMEQGYATIFHIRKTIGLIVVRSF</sequence>
<proteinExistence type="predicted"/>
<dbReference type="Pfam" id="PF00069">
    <property type="entry name" value="Pkinase"/>
    <property type="match status" value="1"/>
</dbReference>
<protein>
    <recommendedName>
        <fullName evidence="1">non-specific serine/threonine protein kinase</fullName>
        <ecNumber evidence="1">2.7.11.1</ecNumber>
    </recommendedName>
</protein>
<dbReference type="PROSITE" id="PS00108">
    <property type="entry name" value="PROTEIN_KINASE_ST"/>
    <property type="match status" value="1"/>
</dbReference>
<dbReference type="SMART" id="SM00220">
    <property type="entry name" value="S_TKc"/>
    <property type="match status" value="1"/>
</dbReference>
<dbReference type="EC" id="2.7.11.1" evidence="1"/>
<dbReference type="CDD" id="cd14016">
    <property type="entry name" value="STKc_CK1"/>
    <property type="match status" value="1"/>
</dbReference>
<reference evidence="3 4" key="1">
    <citation type="submission" date="2019-02" db="EMBL/GenBank/DDBJ databases">
        <title>Genome sequencing of the rare red list fungi Antrodiella citrinella (Flaviporus citrinellus).</title>
        <authorList>
            <person name="Buettner E."/>
            <person name="Kellner H."/>
        </authorList>
    </citation>
    <scope>NUCLEOTIDE SEQUENCE [LARGE SCALE GENOMIC DNA]</scope>
    <source>
        <strain evidence="3 4">DSM 108506</strain>
    </source>
</reference>
<keyword evidence="4" id="KW-1185">Reference proteome</keyword>
<organism evidence="3 4">
    <name type="scientific">Antrodiella citrinella</name>
    <dbReference type="NCBI Taxonomy" id="2447956"/>
    <lineage>
        <taxon>Eukaryota</taxon>
        <taxon>Fungi</taxon>
        <taxon>Dikarya</taxon>
        <taxon>Basidiomycota</taxon>
        <taxon>Agaricomycotina</taxon>
        <taxon>Agaricomycetes</taxon>
        <taxon>Polyporales</taxon>
        <taxon>Steccherinaceae</taxon>
        <taxon>Antrodiella</taxon>
    </lineage>
</organism>
<evidence type="ECO:0000259" key="2">
    <source>
        <dbReference type="PROSITE" id="PS50011"/>
    </source>
</evidence>
<evidence type="ECO:0000313" key="4">
    <source>
        <dbReference type="Proteomes" id="UP000308730"/>
    </source>
</evidence>
<evidence type="ECO:0000256" key="1">
    <source>
        <dbReference type="ARBA" id="ARBA00012513"/>
    </source>
</evidence>